<feature type="region of interest" description="Disordered" evidence="1">
    <location>
        <begin position="1"/>
        <end position="44"/>
    </location>
</feature>
<reference evidence="2 3" key="1">
    <citation type="submission" date="2019-03" db="EMBL/GenBank/DDBJ databases">
        <title>First draft genome of Liparis tanakae, snailfish: a comprehensive survey of snailfish specific genes.</title>
        <authorList>
            <person name="Kim W."/>
            <person name="Song I."/>
            <person name="Jeong J.-H."/>
            <person name="Kim D."/>
            <person name="Kim S."/>
            <person name="Ryu S."/>
            <person name="Song J.Y."/>
            <person name="Lee S.K."/>
        </authorList>
    </citation>
    <scope>NUCLEOTIDE SEQUENCE [LARGE SCALE GENOMIC DNA]</scope>
    <source>
        <tissue evidence="2">Muscle</tissue>
    </source>
</reference>
<evidence type="ECO:0000313" key="2">
    <source>
        <dbReference type="EMBL" id="TNN33203.1"/>
    </source>
</evidence>
<accession>A0A4Z2EWQ3</accession>
<name>A0A4Z2EWQ3_9TELE</name>
<organism evidence="2 3">
    <name type="scientific">Liparis tanakae</name>
    <name type="common">Tanaka's snailfish</name>
    <dbReference type="NCBI Taxonomy" id="230148"/>
    <lineage>
        <taxon>Eukaryota</taxon>
        <taxon>Metazoa</taxon>
        <taxon>Chordata</taxon>
        <taxon>Craniata</taxon>
        <taxon>Vertebrata</taxon>
        <taxon>Euteleostomi</taxon>
        <taxon>Actinopterygii</taxon>
        <taxon>Neopterygii</taxon>
        <taxon>Teleostei</taxon>
        <taxon>Neoteleostei</taxon>
        <taxon>Acanthomorphata</taxon>
        <taxon>Eupercaria</taxon>
        <taxon>Perciformes</taxon>
        <taxon>Cottioidei</taxon>
        <taxon>Cottales</taxon>
        <taxon>Liparidae</taxon>
        <taxon>Liparis</taxon>
    </lineage>
</organism>
<gene>
    <name evidence="2" type="ORF">EYF80_056631</name>
</gene>
<dbReference type="AlphaFoldDB" id="A0A4Z2EWQ3"/>
<dbReference type="Proteomes" id="UP000314294">
    <property type="component" value="Unassembled WGS sequence"/>
</dbReference>
<sequence>MEKHWLKSIEDGLKKERHDSGLSVPRGGSGPGSPGEHRVPALARKRVHLSDDRGMPILANQLWQAARLHLQRKAPAAPPPIAPPVPSHPPKVALKQPVVVPIKKEQERYYCEEKDRCSSAGSPNLPDCGRFSNISCQQMRRRMSTALRAHPAPSKVRAVNLLMPASV</sequence>
<feature type="compositionally biased region" description="Basic and acidic residues" evidence="1">
    <location>
        <begin position="1"/>
        <end position="20"/>
    </location>
</feature>
<keyword evidence="3" id="KW-1185">Reference proteome</keyword>
<comment type="caution">
    <text evidence="2">The sequence shown here is derived from an EMBL/GenBank/DDBJ whole genome shotgun (WGS) entry which is preliminary data.</text>
</comment>
<dbReference type="OrthoDB" id="8952497at2759"/>
<dbReference type="EMBL" id="SRLO01002317">
    <property type="protein sequence ID" value="TNN33203.1"/>
    <property type="molecule type" value="Genomic_DNA"/>
</dbReference>
<evidence type="ECO:0000256" key="1">
    <source>
        <dbReference type="SAM" id="MobiDB-lite"/>
    </source>
</evidence>
<protein>
    <submittedName>
        <fullName evidence="2">Uncharacterized protein</fullName>
    </submittedName>
</protein>
<evidence type="ECO:0000313" key="3">
    <source>
        <dbReference type="Proteomes" id="UP000314294"/>
    </source>
</evidence>
<proteinExistence type="predicted"/>